<feature type="transmembrane region" description="Helical" evidence="1">
    <location>
        <begin position="17"/>
        <end position="36"/>
    </location>
</feature>
<accession>A0A1A8XYY3</accession>
<feature type="transmembrane region" description="Helical" evidence="1">
    <location>
        <begin position="100"/>
        <end position="119"/>
    </location>
</feature>
<gene>
    <name evidence="2" type="ORF">PROAA_390002</name>
</gene>
<keyword evidence="1" id="KW-0812">Transmembrane</keyword>
<keyword evidence="1" id="KW-0472">Membrane</keyword>
<protein>
    <recommendedName>
        <fullName evidence="4">Transmembrane protein</fullName>
    </recommendedName>
</protein>
<evidence type="ECO:0000256" key="1">
    <source>
        <dbReference type="SAM" id="Phobius"/>
    </source>
</evidence>
<evidence type="ECO:0000313" key="2">
    <source>
        <dbReference type="EMBL" id="SBT10169.1"/>
    </source>
</evidence>
<proteinExistence type="predicted"/>
<reference evidence="2 3" key="1">
    <citation type="submission" date="2016-06" db="EMBL/GenBank/DDBJ databases">
        <authorList>
            <person name="Kjaerup R.B."/>
            <person name="Dalgaard T.S."/>
            <person name="Juul-Madsen H.R."/>
        </authorList>
    </citation>
    <scope>NUCLEOTIDE SEQUENCE [LARGE SCALE GENOMIC DNA]</scope>
    <source>
        <strain evidence="2">2</strain>
    </source>
</reference>
<keyword evidence="1" id="KW-1133">Transmembrane helix</keyword>
<evidence type="ECO:0008006" key="4">
    <source>
        <dbReference type="Google" id="ProtNLM"/>
    </source>
</evidence>
<feature type="transmembrane region" description="Helical" evidence="1">
    <location>
        <begin position="71"/>
        <end position="88"/>
    </location>
</feature>
<feature type="transmembrane region" description="Helical" evidence="1">
    <location>
        <begin position="48"/>
        <end position="65"/>
    </location>
</feature>
<dbReference type="Proteomes" id="UP000199600">
    <property type="component" value="Unassembled WGS sequence"/>
</dbReference>
<keyword evidence="3" id="KW-1185">Reference proteome</keyword>
<dbReference type="AlphaFoldDB" id="A0A1A8XYY3"/>
<sequence>MDPNPGKAKTTAMTLRSLYLTTCTSLIVLIFLCLAWELRLAPIQPGGTWLVLKCVPLLTPLFGILHGRRYTYQWSSMLILLYFAEGIVRTSTDTGMGRWLAAGETLLSVIYFCAAIGYVRLSRNRDDHK</sequence>
<dbReference type="EMBL" id="FLQY01000323">
    <property type="protein sequence ID" value="SBT10169.1"/>
    <property type="molecule type" value="Genomic_DNA"/>
</dbReference>
<evidence type="ECO:0000313" key="3">
    <source>
        <dbReference type="Proteomes" id="UP000199600"/>
    </source>
</evidence>
<name>A0A1A8XYY3_9RHOO</name>
<dbReference type="InterPro" id="IPR018643">
    <property type="entry name" value="DUF2069_membrane"/>
</dbReference>
<dbReference type="Pfam" id="PF09842">
    <property type="entry name" value="DUF2069"/>
    <property type="match status" value="1"/>
</dbReference>
<organism evidence="2 3">
    <name type="scientific">Candidatus Propionivibrio aalborgensis</name>
    <dbReference type="NCBI Taxonomy" id="1860101"/>
    <lineage>
        <taxon>Bacteria</taxon>
        <taxon>Pseudomonadati</taxon>
        <taxon>Pseudomonadota</taxon>
        <taxon>Betaproteobacteria</taxon>
        <taxon>Rhodocyclales</taxon>
        <taxon>Rhodocyclaceae</taxon>
        <taxon>Propionivibrio</taxon>
    </lineage>
</organism>